<reference evidence="3" key="2">
    <citation type="submission" date="2019-07" db="EMBL/GenBank/DDBJ databases">
        <authorList>
            <person name="Seetharam A."/>
            <person name="Woodhouse M."/>
            <person name="Cannon E."/>
        </authorList>
    </citation>
    <scope>NUCLEOTIDE SEQUENCE [LARGE SCALE GENOMIC DNA]</scope>
    <source>
        <strain evidence="3">cv. B73</strain>
    </source>
</reference>
<reference evidence="2 4" key="1">
    <citation type="submission" date="2015-12" db="EMBL/GenBank/DDBJ databases">
        <title>Update maize B73 reference genome by single molecule sequencing technologies.</title>
        <authorList>
            <consortium name="Maize Genome Sequencing Project"/>
            <person name="Ware D."/>
        </authorList>
    </citation>
    <scope>NUCLEOTIDE SEQUENCE [LARGE SCALE GENOMIC DNA]</scope>
    <source>
        <strain evidence="4">cv. B73</strain>
        <tissue evidence="2">Seedling</tissue>
    </source>
</reference>
<reference evidence="3" key="3">
    <citation type="submission" date="2021-05" db="UniProtKB">
        <authorList>
            <consortium name="EnsemblPlants"/>
        </authorList>
    </citation>
    <scope>IDENTIFICATION</scope>
    <source>
        <strain evidence="3">cv. B73</strain>
    </source>
</reference>
<gene>
    <name evidence="2" type="ORF">ZEAMMB73_Zm00001d003344</name>
</gene>
<feature type="region of interest" description="Disordered" evidence="1">
    <location>
        <begin position="1"/>
        <end position="45"/>
    </location>
</feature>
<dbReference type="EnsemblPlants" id="Zm00001eb080060_T001">
    <property type="protein sequence ID" value="Zm00001eb080060_P001"/>
    <property type="gene ID" value="Zm00001eb080060"/>
</dbReference>
<feature type="compositionally biased region" description="Polar residues" evidence="1">
    <location>
        <begin position="172"/>
        <end position="185"/>
    </location>
</feature>
<dbReference type="ExpressionAtlas" id="A0A1D6E8Q9">
    <property type="expression patterns" value="baseline"/>
</dbReference>
<dbReference type="InterPro" id="IPR008581">
    <property type="entry name" value="DUF863_pln"/>
</dbReference>
<proteinExistence type="predicted"/>
<protein>
    <submittedName>
        <fullName evidence="2 3">Uncharacterized protein</fullName>
    </submittedName>
</protein>
<sequence length="185" mass="20141">MNKAIGEHDDTNQSSMKFLREGSVQSSPNGFLSSDVGPRSRQGTFDLQLPADHYIDDDGTSDNKPIDFLGLASDTKPRIDAELALVSAEGLGKFSDNSSSSGLPTTNNLGRRHVTDLNESNIGFHMGRANGSVSRGLPRTLENSWNQPILRANTTNFSFNKKPSKEKHTDEGTSSNFFDTCENST</sequence>
<feature type="region of interest" description="Disordered" evidence="1">
    <location>
        <begin position="152"/>
        <end position="185"/>
    </location>
</feature>
<dbReference type="EMBL" id="CM007648">
    <property type="protein sequence ID" value="ONM16793.1"/>
    <property type="molecule type" value="Genomic_DNA"/>
</dbReference>
<dbReference type="Pfam" id="PF05904">
    <property type="entry name" value="DUF863"/>
    <property type="match status" value="1"/>
</dbReference>
<evidence type="ECO:0000256" key="1">
    <source>
        <dbReference type="SAM" id="MobiDB-lite"/>
    </source>
</evidence>
<feature type="compositionally biased region" description="Basic and acidic residues" evidence="1">
    <location>
        <begin position="1"/>
        <end position="11"/>
    </location>
</feature>
<dbReference type="Proteomes" id="UP000007305">
    <property type="component" value="Chromosome 2"/>
</dbReference>
<evidence type="ECO:0000313" key="2">
    <source>
        <dbReference type="EMBL" id="ONM16793.1"/>
    </source>
</evidence>
<evidence type="ECO:0000313" key="4">
    <source>
        <dbReference type="Proteomes" id="UP000007305"/>
    </source>
</evidence>
<feature type="compositionally biased region" description="Polar residues" evidence="1">
    <location>
        <begin position="23"/>
        <end position="32"/>
    </location>
</feature>
<dbReference type="AlphaFoldDB" id="A0A1D6E8Q9"/>
<keyword evidence="4" id="KW-1185">Reference proteome</keyword>
<evidence type="ECO:0000313" key="3">
    <source>
        <dbReference type="EnsemblPlants" id="Zm00001eb080060_P001"/>
    </source>
</evidence>
<dbReference type="Gramene" id="Zm00001eb080060_T001">
    <property type="protein sequence ID" value="Zm00001eb080060_P001"/>
    <property type="gene ID" value="Zm00001eb080060"/>
</dbReference>
<dbReference type="PANTHER" id="PTHR33167">
    <property type="entry name" value="TRANSCRIPTION FACTOR, PUTATIVE (DUF863)-RELATED"/>
    <property type="match status" value="1"/>
</dbReference>
<feature type="compositionally biased region" description="Polar residues" evidence="1">
    <location>
        <begin position="152"/>
        <end position="161"/>
    </location>
</feature>
<name>A0A1D6E8Q9_MAIZE</name>
<accession>A0A1D6E8Q9</accession>
<organism evidence="2">
    <name type="scientific">Zea mays</name>
    <name type="common">Maize</name>
    <dbReference type="NCBI Taxonomy" id="4577"/>
    <lineage>
        <taxon>Eukaryota</taxon>
        <taxon>Viridiplantae</taxon>
        <taxon>Streptophyta</taxon>
        <taxon>Embryophyta</taxon>
        <taxon>Tracheophyta</taxon>
        <taxon>Spermatophyta</taxon>
        <taxon>Magnoliopsida</taxon>
        <taxon>Liliopsida</taxon>
        <taxon>Poales</taxon>
        <taxon>Poaceae</taxon>
        <taxon>PACMAD clade</taxon>
        <taxon>Panicoideae</taxon>
        <taxon>Andropogonodae</taxon>
        <taxon>Andropogoneae</taxon>
        <taxon>Tripsacinae</taxon>
        <taxon>Zea</taxon>
    </lineage>
</organism>
<dbReference type="PANTHER" id="PTHR33167:SF68">
    <property type="entry name" value="OS03G0758600 PROTEIN"/>
    <property type="match status" value="1"/>
</dbReference>